<protein>
    <submittedName>
        <fullName evidence="1">Uncharacterized protein</fullName>
    </submittedName>
</protein>
<reference evidence="1 2" key="1">
    <citation type="submission" date="2023-07" db="EMBL/GenBank/DDBJ databases">
        <title>Genomic Encyclopedia of Type Strains, Phase IV (KMG-IV): sequencing the most valuable type-strain genomes for metagenomic binning, comparative biology and taxonomic classification.</title>
        <authorList>
            <person name="Goeker M."/>
        </authorList>
    </citation>
    <scope>NUCLEOTIDE SEQUENCE [LARGE SCALE GENOMIC DNA]</scope>
    <source>
        <strain evidence="1 2">DSM 4006</strain>
    </source>
</reference>
<proteinExistence type="predicted"/>
<organism evidence="1 2">
    <name type="scientific">Alicyclobacillus cycloheptanicus</name>
    <dbReference type="NCBI Taxonomy" id="1457"/>
    <lineage>
        <taxon>Bacteria</taxon>
        <taxon>Bacillati</taxon>
        <taxon>Bacillota</taxon>
        <taxon>Bacilli</taxon>
        <taxon>Bacillales</taxon>
        <taxon>Alicyclobacillaceae</taxon>
        <taxon>Alicyclobacillus</taxon>
    </lineage>
</organism>
<evidence type="ECO:0000313" key="2">
    <source>
        <dbReference type="Proteomes" id="UP001232973"/>
    </source>
</evidence>
<dbReference type="Proteomes" id="UP001232973">
    <property type="component" value="Unassembled WGS sequence"/>
</dbReference>
<dbReference type="RefSeq" id="WP_274456903.1">
    <property type="nucleotide sequence ID" value="NZ_CP067097.1"/>
</dbReference>
<accession>A0ABT9XLV7</accession>
<name>A0ABT9XLV7_9BACL</name>
<dbReference type="EMBL" id="JAUSTP010000034">
    <property type="protein sequence ID" value="MDQ0191207.1"/>
    <property type="molecule type" value="Genomic_DNA"/>
</dbReference>
<evidence type="ECO:0000313" key="1">
    <source>
        <dbReference type="EMBL" id="MDQ0191207.1"/>
    </source>
</evidence>
<gene>
    <name evidence="1" type="ORF">J2S03_003076</name>
</gene>
<comment type="caution">
    <text evidence="1">The sequence shown here is derived from an EMBL/GenBank/DDBJ whole genome shotgun (WGS) entry which is preliminary data.</text>
</comment>
<keyword evidence="2" id="KW-1185">Reference proteome</keyword>
<sequence length="143" mass="16582">MKAIGDFVFGVIYSVQEKARRKGRKWGGILRDPSQRQQWEERLIRQGSAYRKELTEELDRRIRKRALPDALKVPGKSHNEIRNGQEICFYSLADEAELKGIVVNDTLVQNKEFFLAQVKHPDGSLKTYICRDCGDQIIGDREF</sequence>